<feature type="non-terminal residue" evidence="1">
    <location>
        <position position="37"/>
    </location>
</feature>
<dbReference type="EMBL" id="JABFAF010000013">
    <property type="protein sequence ID" value="MBA0874236.1"/>
    <property type="molecule type" value="Genomic_DNA"/>
</dbReference>
<reference evidence="1 2" key="1">
    <citation type="journal article" date="2019" name="Genome Biol. Evol.">
        <title>Insights into the evolution of the New World diploid cottons (Gossypium, subgenus Houzingenia) based on genome sequencing.</title>
        <authorList>
            <person name="Grover C.E."/>
            <person name="Arick M.A. 2nd"/>
            <person name="Thrash A."/>
            <person name="Conover J.L."/>
            <person name="Sanders W.S."/>
            <person name="Peterson D.G."/>
            <person name="Frelichowski J.E."/>
            <person name="Scheffler J.A."/>
            <person name="Scheffler B.E."/>
            <person name="Wendel J.F."/>
        </authorList>
    </citation>
    <scope>NUCLEOTIDE SEQUENCE [LARGE SCALE GENOMIC DNA]</scope>
    <source>
        <strain evidence="1">1</strain>
        <tissue evidence="1">Leaf</tissue>
    </source>
</reference>
<name>A0A7J9MU15_GOSSC</name>
<dbReference type="AlphaFoldDB" id="A0A7J9MU15"/>
<proteinExistence type="predicted"/>
<dbReference type="OrthoDB" id="10380477at2759"/>
<comment type="caution">
    <text evidence="1">The sequence shown here is derived from an EMBL/GenBank/DDBJ whole genome shotgun (WGS) entry which is preliminary data.</text>
</comment>
<dbReference type="Proteomes" id="UP000593576">
    <property type="component" value="Unassembled WGS sequence"/>
</dbReference>
<sequence length="37" mass="4235">MVLSKFVARLVTKMENKMMIEKEGLKSRHEAGVEEGK</sequence>
<keyword evidence="2" id="KW-1185">Reference proteome</keyword>
<evidence type="ECO:0000313" key="1">
    <source>
        <dbReference type="EMBL" id="MBA0874236.1"/>
    </source>
</evidence>
<protein>
    <submittedName>
        <fullName evidence="1">Uncharacterized protein</fullName>
    </submittedName>
</protein>
<evidence type="ECO:0000313" key="2">
    <source>
        <dbReference type="Proteomes" id="UP000593576"/>
    </source>
</evidence>
<gene>
    <name evidence="1" type="ORF">Goshw_013846</name>
</gene>
<organism evidence="1 2">
    <name type="scientific">Gossypium schwendimanii</name>
    <name type="common">Cotton</name>
    <dbReference type="NCBI Taxonomy" id="34291"/>
    <lineage>
        <taxon>Eukaryota</taxon>
        <taxon>Viridiplantae</taxon>
        <taxon>Streptophyta</taxon>
        <taxon>Embryophyta</taxon>
        <taxon>Tracheophyta</taxon>
        <taxon>Spermatophyta</taxon>
        <taxon>Magnoliopsida</taxon>
        <taxon>eudicotyledons</taxon>
        <taxon>Gunneridae</taxon>
        <taxon>Pentapetalae</taxon>
        <taxon>rosids</taxon>
        <taxon>malvids</taxon>
        <taxon>Malvales</taxon>
        <taxon>Malvaceae</taxon>
        <taxon>Malvoideae</taxon>
        <taxon>Gossypium</taxon>
    </lineage>
</organism>
<accession>A0A7J9MU15</accession>